<proteinExistence type="predicted"/>
<protein>
    <submittedName>
        <fullName evidence="1">Uncharacterized protein</fullName>
    </submittedName>
</protein>
<dbReference type="Proteomes" id="UP001392318">
    <property type="component" value="Unassembled WGS sequence"/>
</dbReference>
<accession>A0ACC6RK61</accession>
<name>A0ACC6RK61_9BURK</name>
<gene>
    <name evidence="1" type="ORF">VSR83_18610</name>
</gene>
<keyword evidence="2" id="KW-1185">Reference proteome</keyword>
<organism evidence="1 2">
    <name type="scientific">Paraburkholderia unamae</name>
    <dbReference type="NCBI Taxonomy" id="219649"/>
    <lineage>
        <taxon>Bacteria</taxon>
        <taxon>Pseudomonadati</taxon>
        <taxon>Pseudomonadota</taxon>
        <taxon>Betaproteobacteria</taxon>
        <taxon>Burkholderiales</taxon>
        <taxon>Burkholderiaceae</taxon>
        <taxon>Paraburkholderia</taxon>
    </lineage>
</organism>
<dbReference type="EMBL" id="JAYMRU010000013">
    <property type="protein sequence ID" value="MEM5402084.1"/>
    <property type="molecule type" value="Genomic_DNA"/>
</dbReference>
<comment type="caution">
    <text evidence="1">The sequence shown here is derived from an EMBL/GenBank/DDBJ whole genome shotgun (WGS) entry which is preliminary data.</text>
</comment>
<evidence type="ECO:0000313" key="1">
    <source>
        <dbReference type="EMBL" id="MEM5402084.1"/>
    </source>
</evidence>
<evidence type="ECO:0000313" key="2">
    <source>
        <dbReference type="Proteomes" id="UP001392318"/>
    </source>
</evidence>
<reference evidence="1" key="1">
    <citation type="submission" date="2024-01" db="EMBL/GenBank/DDBJ databases">
        <title>The diversity of rhizobia nodulating Mimosa spp. in eleven states of Brazil covering several biomes is determined by host plant, location, and edaphic factors.</title>
        <authorList>
            <person name="Rouws L."/>
            <person name="Barauna A."/>
            <person name="Beukes C."/>
            <person name="De Faria S.M."/>
            <person name="Gross E."/>
            <person name="Dos Reis Junior F.B."/>
            <person name="Simon M."/>
            <person name="Maluk M."/>
            <person name="Odee D.W."/>
            <person name="Kenicer G."/>
            <person name="Young J.P.W."/>
            <person name="Reis V.M."/>
            <person name="Zilli J."/>
            <person name="James E.K."/>
        </authorList>
    </citation>
    <scope>NUCLEOTIDE SEQUENCE</scope>
    <source>
        <strain evidence="1">JPY452</strain>
    </source>
</reference>
<sequence length="108" mass="11420">MQIVYLGFAGSSALDAEAGVQLLRLDRFSGTLSGCHLAVEQLGASGSAPAYDVRLELLSVSREFKPIAHCENEDPIAAMHAAFDAAERELRSAPIAHAALQGRVRSGN</sequence>